<evidence type="ECO:0000313" key="3">
    <source>
        <dbReference type="Proteomes" id="UP000034215"/>
    </source>
</evidence>
<dbReference type="AlphaFoldDB" id="A0A0G0QQW8"/>
<evidence type="ECO:0000313" key="2">
    <source>
        <dbReference type="EMBL" id="KKR42538.1"/>
    </source>
</evidence>
<name>A0A0G0QQW8_9BACT</name>
<organism evidence="2 3">
    <name type="scientific">Candidatus Woesebacteria bacterium GW2011_GWB1_40_12</name>
    <dbReference type="NCBI Taxonomy" id="1618576"/>
    <lineage>
        <taxon>Bacteria</taxon>
        <taxon>Candidatus Woeseibacteriota</taxon>
    </lineage>
</organism>
<sequence length="141" mass="15398">MELLKDIYNNAEALKGRKLITVTVALSIVFLGIGIFIGYLNNLILKQSETETDTMLPPPVVDTTVILEGRVAYTNPEYYPGDEISYALVDGSGKEVALLRAEDDKLALAEGLNVKVRGIELRAKSGTKYLLVEEVIINAAN</sequence>
<dbReference type="EMBL" id="LBYA01000021">
    <property type="protein sequence ID" value="KKR42538.1"/>
    <property type="molecule type" value="Genomic_DNA"/>
</dbReference>
<evidence type="ECO:0000256" key="1">
    <source>
        <dbReference type="SAM" id="Phobius"/>
    </source>
</evidence>
<protein>
    <submittedName>
        <fullName evidence="2">Uncharacterized protein</fullName>
    </submittedName>
</protein>
<comment type="caution">
    <text evidence="2">The sequence shown here is derived from an EMBL/GenBank/DDBJ whole genome shotgun (WGS) entry which is preliminary data.</text>
</comment>
<dbReference type="Proteomes" id="UP000034215">
    <property type="component" value="Unassembled WGS sequence"/>
</dbReference>
<keyword evidence="1" id="KW-0472">Membrane</keyword>
<accession>A0A0G0QQW8</accession>
<feature type="transmembrane region" description="Helical" evidence="1">
    <location>
        <begin position="20"/>
        <end position="40"/>
    </location>
</feature>
<keyword evidence="1" id="KW-0812">Transmembrane</keyword>
<reference evidence="2 3" key="1">
    <citation type="journal article" date="2015" name="Nature">
        <title>rRNA introns, odd ribosomes, and small enigmatic genomes across a large radiation of phyla.</title>
        <authorList>
            <person name="Brown C.T."/>
            <person name="Hug L.A."/>
            <person name="Thomas B.C."/>
            <person name="Sharon I."/>
            <person name="Castelle C.J."/>
            <person name="Singh A."/>
            <person name="Wilkins M.J."/>
            <person name="Williams K.H."/>
            <person name="Banfield J.F."/>
        </authorList>
    </citation>
    <scope>NUCLEOTIDE SEQUENCE [LARGE SCALE GENOMIC DNA]</scope>
</reference>
<proteinExistence type="predicted"/>
<keyword evidence="1" id="KW-1133">Transmembrane helix</keyword>
<gene>
    <name evidence="2" type="ORF">UT76_C0021G0037</name>
</gene>